<comment type="caution">
    <text evidence="2">The sequence shown here is derived from an EMBL/GenBank/DDBJ whole genome shotgun (WGS) entry which is preliminary data.</text>
</comment>
<feature type="domain" description="Helix-turn-helix" evidence="1">
    <location>
        <begin position="15"/>
        <end position="60"/>
    </location>
</feature>
<reference evidence="2" key="1">
    <citation type="journal article" date="2014" name="Front. Microbiol.">
        <title>High frequency of phylogenetically diverse reductive dehalogenase-homologous genes in deep subseafloor sedimentary metagenomes.</title>
        <authorList>
            <person name="Kawai M."/>
            <person name="Futagami T."/>
            <person name="Toyoda A."/>
            <person name="Takaki Y."/>
            <person name="Nishi S."/>
            <person name="Hori S."/>
            <person name="Arai W."/>
            <person name="Tsubouchi T."/>
            <person name="Morono Y."/>
            <person name="Uchiyama I."/>
            <person name="Ito T."/>
            <person name="Fujiyama A."/>
            <person name="Inagaki F."/>
            <person name="Takami H."/>
        </authorList>
    </citation>
    <scope>NUCLEOTIDE SEQUENCE</scope>
    <source>
        <strain evidence="2">Expedition CK06-06</strain>
    </source>
</reference>
<proteinExistence type="predicted"/>
<gene>
    <name evidence="2" type="ORF">S06H3_57131</name>
</gene>
<dbReference type="EMBL" id="BARV01036839">
    <property type="protein sequence ID" value="GAI57493.1"/>
    <property type="molecule type" value="Genomic_DNA"/>
</dbReference>
<evidence type="ECO:0000313" key="2">
    <source>
        <dbReference type="EMBL" id="GAI57493.1"/>
    </source>
</evidence>
<dbReference type="SUPFAM" id="SSF46955">
    <property type="entry name" value="Putative DNA-binding domain"/>
    <property type="match status" value="1"/>
</dbReference>
<organism evidence="2">
    <name type="scientific">marine sediment metagenome</name>
    <dbReference type="NCBI Taxonomy" id="412755"/>
    <lineage>
        <taxon>unclassified sequences</taxon>
        <taxon>metagenomes</taxon>
        <taxon>ecological metagenomes</taxon>
    </lineage>
</organism>
<dbReference type="Gene3D" id="1.10.1660.10">
    <property type="match status" value="1"/>
</dbReference>
<evidence type="ECO:0000259" key="1">
    <source>
        <dbReference type="Pfam" id="PF12728"/>
    </source>
</evidence>
<dbReference type="Pfam" id="PF12728">
    <property type="entry name" value="HTH_17"/>
    <property type="match status" value="1"/>
</dbReference>
<dbReference type="NCBIfam" id="TIGR01764">
    <property type="entry name" value="excise"/>
    <property type="match status" value="1"/>
</dbReference>
<dbReference type="InterPro" id="IPR009061">
    <property type="entry name" value="DNA-bd_dom_put_sf"/>
</dbReference>
<dbReference type="GO" id="GO:0003677">
    <property type="term" value="F:DNA binding"/>
    <property type="evidence" value="ECO:0007669"/>
    <property type="project" value="InterPro"/>
</dbReference>
<accession>X1PNU6</accession>
<sequence length="65" mass="7543">MPQRKTKVTFTTSELMSAAQAAKELQVHIATIYRWIKKELLHPCRIGKQVYFNVDEVKALKKIRG</sequence>
<name>X1PNU6_9ZZZZ</name>
<dbReference type="AlphaFoldDB" id="X1PNU6"/>
<dbReference type="InterPro" id="IPR010093">
    <property type="entry name" value="SinI_DNA-bd"/>
</dbReference>
<dbReference type="InterPro" id="IPR041657">
    <property type="entry name" value="HTH_17"/>
</dbReference>
<protein>
    <recommendedName>
        <fullName evidence="1">Helix-turn-helix domain-containing protein</fullName>
    </recommendedName>
</protein>